<name>A0A0D7ASW6_9AGAR</name>
<organism evidence="1 2">
    <name type="scientific">Cylindrobasidium torrendii FP15055 ss-10</name>
    <dbReference type="NCBI Taxonomy" id="1314674"/>
    <lineage>
        <taxon>Eukaryota</taxon>
        <taxon>Fungi</taxon>
        <taxon>Dikarya</taxon>
        <taxon>Basidiomycota</taxon>
        <taxon>Agaricomycotina</taxon>
        <taxon>Agaricomycetes</taxon>
        <taxon>Agaricomycetidae</taxon>
        <taxon>Agaricales</taxon>
        <taxon>Marasmiineae</taxon>
        <taxon>Physalacriaceae</taxon>
        <taxon>Cylindrobasidium</taxon>
    </lineage>
</organism>
<reference evidence="1 2" key="1">
    <citation type="journal article" date="2015" name="Fungal Genet. Biol.">
        <title>Evolution of novel wood decay mechanisms in Agaricales revealed by the genome sequences of Fistulina hepatica and Cylindrobasidium torrendii.</title>
        <authorList>
            <person name="Floudas D."/>
            <person name="Held B.W."/>
            <person name="Riley R."/>
            <person name="Nagy L.G."/>
            <person name="Koehler G."/>
            <person name="Ransdell A.S."/>
            <person name="Younus H."/>
            <person name="Chow J."/>
            <person name="Chiniquy J."/>
            <person name="Lipzen A."/>
            <person name="Tritt A."/>
            <person name="Sun H."/>
            <person name="Haridas S."/>
            <person name="LaButti K."/>
            <person name="Ohm R.A."/>
            <person name="Kues U."/>
            <person name="Blanchette R.A."/>
            <person name="Grigoriev I.V."/>
            <person name="Minto R.E."/>
            <person name="Hibbett D.S."/>
        </authorList>
    </citation>
    <scope>NUCLEOTIDE SEQUENCE [LARGE SCALE GENOMIC DNA]</scope>
    <source>
        <strain evidence="1 2">FP15055 ss-10</strain>
    </source>
</reference>
<protein>
    <submittedName>
        <fullName evidence="1">Uncharacterized protein</fullName>
    </submittedName>
</protein>
<sequence>MRFDFRGFSCASGGAWIEGVNTASLFEVERKRTTCGRAARSRSTPSLPFTIASGHQPSTTVAVRKALLAGRYRLEFNHGLSSSLCNSARPAASSCPMKETAYKTDRGLLPTEACSQKYSPGFRGWQMRQQLLPCGHNNFEDTACPLRLWSRACHYIRVLYRRNSHCDVYNGQRLNRMQTPSMS</sequence>
<evidence type="ECO:0000313" key="2">
    <source>
        <dbReference type="Proteomes" id="UP000054007"/>
    </source>
</evidence>
<gene>
    <name evidence="1" type="ORF">CYLTODRAFT_231472</name>
</gene>
<accession>A0A0D7ASW6</accession>
<dbReference type="AlphaFoldDB" id="A0A0D7ASW6"/>
<dbReference type="Proteomes" id="UP000054007">
    <property type="component" value="Unassembled WGS sequence"/>
</dbReference>
<proteinExistence type="predicted"/>
<dbReference type="EMBL" id="KN880982">
    <property type="protein sequence ID" value="KIY61297.1"/>
    <property type="molecule type" value="Genomic_DNA"/>
</dbReference>
<evidence type="ECO:0000313" key="1">
    <source>
        <dbReference type="EMBL" id="KIY61297.1"/>
    </source>
</evidence>
<keyword evidence="2" id="KW-1185">Reference proteome</keyword>